<feature type="domain" description="Pyridine nucleotide-disulphide oxidoreductase dimerisation" evidence="12">
    <location>
        <begin position="348"/>
        <end position="455"/>
    </location>
</feature>
<evidence type="ECO:0000313" key="14">
    <source>
        <dbReference type="EMBL" id="GGG88217.1"/>
    </source>
</evidence>
<keyword evidence="2 11" id="KW-0285">Flavoprotein</keyword>
<keyword evidence="3 9" id="KW-0274">FAD</keyword>
<gene>
    <name evidence="14" type="primary">pdhD</name>
    <name evidence="14" type="ORF">GCM10011398_37740</name>
</gene>
<keyword evidence="9" id="KW-0547">Nucleotide-binding</keyword>
<name>A0A917HRJ7_9BACI</name>
<dbReference type="SUPFAM" id="SSF55424">
    <property type="entry name" value="FAD/NAD-linked reductases, dimerisation (C-terminal) domain"/>
    <property type="match status" value="1"/>
</dbReference>
<dbReference type="RefSeq" id="WP_188456932.1">
    <property type="nucleotide sequence ID" value="NZ_BMFR01000030.1"/>
</dbReference>
<keyword evidence="6" id="KW-1015">Disulfide bond</keyword>
<dbReference type="Pfam" id="PF07992">
    <property type="entry name" value="Pyr_redox_2"/>
    <property type="match status" value="1"/>
</dbReference>
<dbReference type="PRINTS" id="PR00368">
    <property type="entry name" value="FADPNR"/>
</dbReference>
<dbReference type="Gene3D" id="3.50.50.60">
    <property type="entry name" value="FAD/NAD(P)-binding domain"/>
    <property type="match status" value="2"/>
</dbReference>
<feature type="binding site" evidence="9">
    <location>
        <begin position="147"/>
        <end position="149"/>
    </location>
    <ligand>
        <name>FAD</name>
        <dbReference type="ChEBI" id="CHEBI:57692"/>
    </ligand>
</feature>
<keyword evidence="5 9" id="KW-0520">NAD</keyword>
<dbReference type="PANTHER" id="PTHR22912">
    <property type="entry name" value="DISULFIDE OXIDOREDUCTASE"/>
    <property type="match status" value="1"/>
</dbReference>
<evidence type="ECO:0000256" key="11">
    <source>
        <dbReference type="RuleBase" id="RU003691"/>
    </source>
</evidence>
<reference evidence="14" key="1">
    <citation type="journal article" date="2014" name="Int. J. Syst. Evol. Microbiol.">
        <title>Complete genome sequence of Corynebacterium casei LMG S-19264T (=DSM 44701T), isolated from a smear-ripened cheese.</title>
        <authorList>
            <consortium name="US DOE Joint Genome Institute (JGI-PGF)"/>
            <person name="Walter F."/>
            <person name="Albersmeier A."/>
            <person name="Kalinowski J."/>
            <person name="Ruckert C."/>
        </authorList>
    </citation>
    <scope>NUCLEOTIDE SEQUENCE</scope>
    <source>
        <strain evidence="14">CGMCC 1.12754</strain>
    </source>
</reference>
<dbReference type="InterPro" id="IPR036188">
    <property type="entry name" value="FAD/NAD-bd_sf"/>
</dbReference>
<protein>
    <submittedName>
        <fullName evidence="14">Dihydrolipoyl dehydrogenase</fullName>
    </submittedName>
</protein>
<evidence type="ECO:0000256" key="2">
    <source>
        <dbReference type="ARBA" id="ARBA00022630"/>
    </source>
</evidence>
<evidence type="ECO:0000256" key="5">
    <source>
        <dbReference type="ARBA" id="ARBA00023027"/>
    </source>
</evidence>
<evidence type="ECO:0000256" key="3">
    <source>
        <dbReference type="ARBA" id="ARBA00022827"/>
    </source>
</evidence>
<feature type="binding site" evidence="9">
    <location>
        <position position="56"/>
    </location>
    <ligand>
        <name>FAD</name>
        <dbReference type="ChEBI" id="CHEBI:57692"/>
    </ligand>
</feature>
<evidence type="ECO:0000256" key="6">
    <source>
        <dbReference type="ARBA" id="ARBA00023157"/>
    </source>
</evidence>
<feature type="binding site" evidence="9">
    <location>
        <begin position="183"/>
        <end position="190"/>
    </location>
    <ligand>
        <name>NAD(+)</name>
        <dbReference type="ChEBI" id="CHEBI:57540"/>
    </ligand>
</feature>
<keyword evidence="4 11" id="KW-0560">Oxidoreductase</keyword>
<dbReference type="AlphaFoldDB" id="A0A917HRJ7"/>
<evidence type="ECO:0000259" key="13">
    <source>
        <dbReference type="Pfam" id="PF07992"/>
    </source>
</evidence>
<evidence type="ECO:0000256" key="10">
    <source>
        <dbReference type="PIRSR" id="PIRSR000350-4"/>
    </source>
</evidence>
<evidence type="ECO:0000256" key="9">
    <source>
        <dbReference type="PIRSR" id="PIRSR000350-3"/>
    </source>
</evidence>
<dbReference type="PIRSF" id="PIRSF000350">
    <property type="entry name" value="Mercury_reductase_MerA"/>
    <property type="match status" value="1"/>
</dbReference>
<dbReference type="Pfam" id="PF02852">
    <property type="entry name" value="Pyr_redox_dim"/>
    <property type="match status" value="1"/>
</dbReference>
<proteinExistence type="inferred from homology"/>
<evidence type="ECO:0000256" key="8">
    <source>
        <dbReference type="PIRSR" id="PIRSR000350-2"/>
    </source>
</evidence>
<evidence type="ECO:0000256" key="7">
    <source>
        <dbReference type="ARBA" id="ARBA00023284"/>
    </source>
</evidence>
<feature type="binding site" evidence="9">
    <location>
        <position position="313"/>
    </location>
    <ligand>
        <name>FAD</name>
        <dbReference type="ChEBI" id="CHEBI:57692"/>
    </ligand>
</feature>
<dbReference type="InterPro" id="IPR004099">
    <property type="entry name" value="Pyr_nucl-diS_OxRdtase_dimer"/>
</dbReference>
<dbReference type="Gene3D" id="3.30.390.30">
    <property type="match status" value="1"/>
</dbReference>
<feature type="active site" description="Proton acceptor" evidence="8">
    <location>
        <position position="445"/>
    </location>
</feature>
<feature type="disulfide bond" description="Redox-active" evidence="10">
    <location>
        <begin position="47"/>
        <end position="52"/>
    </location>
</feature>
<keyword evidence="15" id="KW-1185">Reference proteome</keyword>
<dbReference type="Proteomes" id="UP000622860">
    <property type="component" value="Unassembled WGS sequence"/>
</dbReference>
<keyword evidence="7 11" id="KW-0676">Redox-active center</keyword>
<comment type="caution">
    <text evidence="14">The sequence shown here is derived from an EMBL/GenBank/DDBJ whole genome shotgun (WGS) entry which is preliminary data.</text>
</comment>
<evidence type="ECO:0000259" key="12">
    <source>
        <dbReference type="Pfam" id="PF02852"/>
    </source>
</evidence>
<organism evidence="14 15">
    <name type="scientific">Virgibacillus oceani</name>
    <dbReference type="NCBI Taxonomy" id="1479511"/>
    <lineage>
        <taxon>Bacteria</taxon>
        <taxon>Bacillati</taxon>
        <taxon>Bacillota</taxon>
        <taxon>Bacilli</taxon>
        <taxon>Bacillales</taxon>
        <taxon>Bacillaceae</taxon>
        <taxon>Virgibacillus</taxon>
    </lineage>
</organism>
<comment type="cofactor">
    <cofactor evidence="9">
        <name>FAD</name>
        <dbReference type="ChEBI" id="CHEBI:57692"/>
    </cofactor>
    <text evidence="9">Binds 1 FAD per subunit.</text>
</comment>
<dbReference type="GO" id="GO:0050660">
    <property type="term" value="F:flavin adenine dinucleotide binding"/>
    <property type="evidence" value="ECO:0007669"/>
    <property type="project" value="TreeGrafter"/>
</dbReference>
<dbReference type="InterPro" id="IPR012999">
    <property type="entry name" value="Pyr_OxRdtase_I_AS"/>
</dbReference>
<dbReference type="GO" id="GO:0004148">
    <property type="term" value="F:dihydrolipoyl dehydrogenase (NADH) activity"/>
    <property type="evidence" value="ECO:0007669"/>
    <property type="project" value="TreeGrafter"/>
</dbReference>
<dbReference type="InterPro" id="IPR023753">
    <property type="entry name" value="FAD/NAD-binding_dom"/>
</dbReference>
<evidence type="ECO:0000256" key="4">
    <source>
        <dbReference type="ARBA" id="ARBA00023002"/>
    </source>
</evidence>
<evidence type="ECO:0000313" key="15">
    <source>
        <dbReference type="Proteomes" id="UP000622860"/>
    </source>
</evidence>
<feature type="domain" description="FAD/NAD(P)-binding" evidence="13">
    <location>
        <begin position="11"/>
        <end position="328"/>
    </location>
</feature>
<evidence type="ECO:0000256" key="1">
    <source>
        <dbReference type="ARBA" id="ARBA00007532"/>
    </source>
</evidence>
<accession>A0A917HRJ7</accession>
<dbReference type="InterPro" id="IPR016156">
    <property type="entry name" value="FAD/NAD-linked_Rdtase_dimer_sf"/>
</dbReference>
<dbReference type="SUPFAM" id="SSF51905">
    <property type="entry name" value="FAD/NAD(P)-binding domain"/>
    <property type="match status" value="2"/>
</dbReference>
<reference evidence="14" key="2">
    <citation type="submission" date="2020-09" db="EMBL/GenBank/DDBJ databases">
        <authorList>
            <person name="Sun Q."/>
            <person name="Zhou Y."/>
        </authorList>
    </citation>
    <scope>NUCLEOTIDE SEQUENCE</scope>
    <source>
        <strain evidence="14">CGMCC 1.12754</strain>
    </source>
</reference>
<comment type="similarity">
    <text evidence="1 11">Belongs to the class-I pyridine nucleotide-disulfide oxidoreductase family.</text>
</comment>
<dbReference type="InterPro" id="IPR050151">
    <property type="entry name" value="Class-I_Pyr_Nuc-Dis_Oxidored"/>
</dbReference>
<sequence length="477" mass="51619">MVVGEFAEQRELVIIGGGPGGYNAAIRAAQLGIQVTLIEKAELGGMCLNKGCIPSKVFTNTAGQLSKIPNLASFGISVGEPNFDYNQLKKYKEKCITQLKKGVKALCGANQIEIVHGKANFIAANRIGVEDGHRFDVYEFQHAIIATGSMPVLPENIPADDRILLADAVYQVDKLPEELIICGSDYIALEAALSFHHMGAAVSIVLNDKEDFPFDTAINRELNRILKKKKINVYRGYDLDEITCTVDGVEIKIIKSENSILLSASHLYMETNYKPTVDLLGIDRLGIDVTVDGFVKTDKEMRTSIGSIFAVGDVTEGTPSALKAIKQGKVAAEIISGINSEADITFLPTVVHSIPPITKVGLTEDEACKLGYNVTTSQFSYSGNSYATITNDKSGVTKIVMDADTNLLLGFHAIGAGAVELISSGVTALEMVGRDEDMRFPFYPHPSYNETILEAVEGLTDSAIHMKPAKRNKPITK</sequence>
<dbReference type="PROSITE" id="PS00076">
    <property type="entry name" value="PYRIDINE_REDOX_1"/>
    <property type="match status" value="1"/>
</dbReference>
<dbReference type="InterPro" id="IPR001100">
    <property type="entry name" value="Pyr_nuc-diS_OxRdtase"/>
</dbReference>
<dbReference type="PANTHER" id="PTHR22912:SF151">
    <property type="entry name" value="DIHYDROLIPOYL DEHYDROGENASE, MITOCHONDRIAL"/>
    <property type="match status" value="1"/>
</dbReference>
<dbReference type="PRINTS" id="PR00411">
    <property type="entry name" value="PNDRDTASEI"/>
</dbReference>
<dbReference type="GO" id="GO:0006103">
    <property type="term" value="P:2-oxoglutarate metabolic process"/>
    <property type="evidence" value="ECO:0007669"/>
    <property type="project" value="TreeGrafter"/>
</dbReference>
<dbReference type="EMBL" id="BMFR01000030">
    <property type="protein sequence ID" value="GGG88217.1"/>
    <property type="molecule type" value="Genomic_DNA"/>
</dbReference>